<evidence type="ECO:0000256" key="1">
    <source>
        <dbReference type="ARBA" id="ARBA00004141"/>
    </source>
</evidence>
<dbReference type="AlphaFoldDB" id="A0A2P7YVW9"/>
<dbReference type="InterPro" id="IPR036259">
    <property type="entry name" value="MFS_trans_sf"/>
</dbReference>
<dbReference type="GO" id="GO:0022857">
    <property type="term" value="F:transmembrane transporter activity"/>
    <property type="evidence" value="ECO:0007669"/>
    <property type="project" value="InterPro"/>
</dbReference>
<evidence type="ECO:0000256" key="2">
    <source>
        <dbReference type="ARBA" id="ARBA00006727"/>
    </source>
</evidence>
<accession>A0A2P7YVW9</accession>
<feature type="transmembrane region" description="Helical" evidence="4">
    <location>
        <begin position="226"/>
        <end position="249"/>
    </location>
</feature>
<feature type="transmembrane region" description="Helical" evidence="4">
    <location>
        <begin position="351"/>
        <end position="370"/>
    </location>
</feature>
<feature type="transmembrane region" description="Helical" evidence="4">
    <location>
        <begin position="376"/>
        <end position="401"/>
    </location>
</feature>
<feature type="transmembrane region" description="Helical" evidence="4">
    <location>
        <begin position="159"/>
        <end position="183"/>
    </location>
</feature>
<gene>
    <name evidence="5" type="ORF">B9Z65_8055</name>
</gene>
<dbReference type="InterPro" id="IPR050327">
    <property type="entry name" value="Proton-linked_MCT"/>
</dbReference>
<comment type="subcellular location">
    <subcellularLocation>
        <location evidence="1">Membrane</location>
        <topology evidence="1">Multi-pass membrane protein</topology>
    </subcellularLocation>
</comment>
<dbReference type="OrthoDB" id="6509908at2759"/>
<dbReference type="GO" id="GO:0016020">
    <property type="term" value="C:membrane"/>
    <property type="evidence" value="ECO:0007669"/>
    <property type="project" value="UniProtKB-SubCell"/>
</dbReference>
<feature type="transmembrane region" description="Helical" evidence="4">
    <location>
        <begin position="270"/>
        <end position="290"/>
    </location>
</feature>
<name>A0A2P7YVW9_9PEZI</name>
<feature type="transmembrane region" description="Helical" evidence="4">
    <location>
        <begin position="321"/>
        <end position="339"/>
    </location>
</feature>
<dbReference type="PANTHER" id="PTHR11360:SF234">
    <property type="entry name" value="MFS-TYPE TRANSPORTER DBAD-RELATED"/>
    <property type="match status" value="1"/>
</dbReference>
<comment type="similarity">
    <text evidence="2">Belongs to the major facilitator superfamily. Monocarboxylate porter (TC 2.A.1.13) family.</text>
</comment>
<reference evidence="5 6" key="1">
    <citation type="submission" date="2017-05" db="EMBL/GenBank/DDBJ databases">
        <title>Draft genome sequence of Elsinoe australis.</title>
        <authorList>
            <person name="Cheng Q."/>
        </authorList>
    </citation>
    <scope>NUCLEOTIDE SEQUENCE [LARGE SCALE GENOMIC DNA]</scope>
    <source>
        <strain evidence="5 6">NL1</strain>
    </source>
</reference>
<keyword evidence="4" id="KW-0472">Membrane</keyword>
<feature type="region of interest" description="Disordered" evidence="3">
    <location>
        <begin position="1"/>
        <end position="35"/>
    </location>
</feature>
<evidence type="ECO:0000256" key="4">
    <source>
        <dbReference type="SAM" id="Phobius"/>
    </source>
</evidence>
<sequence>MERETRESSVTTGLKGTPSSQLYSAHGSVSSSQQSTSTLESIKKFLNKKDNYADEPPNGGLTSWLQVFGCFLIFMNNWGLACSFGVYQAYYQLPQSTPNLIGHSPSSISWIGTTQAALTLIVGVASGPLFDRGYFFSTLVTASLLMCFTFMMLSLSTQYWQILLTQGILQGICSGLLYIPSVAQIPQYFTTKRGTALGLVTAGAPFGGILYPIVFRSLITTHGFAWATRCIGFIALFLLLTSWIVIKPLRLRNAIQKQLHDPSALREPPCISFLIASFLLFCGMMTPYILSATYSFTVIDGYTATDLARPTPALTSARDRAFYTVALINAGNFLGRIIPAAISDLGVGPEYMLLACNAALVVLGFTWIAVRDRAGYVVFLLLYGFFSGGIAALPAAALPYICPKLEVFATRLGLVYCAAGLGVLIGTPVATALDGPFGEGEAYRGSQIWVGSTMAVGVGFVAHSGWFIRRRRRVVWRERREARMARGVEGEGKA</sequence>
<keyword evidence="6" id="KW-1185">Reference proteome</keyword>
<feature type="transmembrane region" description="Helical" evidence="4">
    <location>
        <begin position="195"/>
        <end position="214"/>
    </location>
</feature>
<dbReference type="PANTHER" id="PTHR11360">
    <property type="entry name" value="MONOCARBOXYLATE TRANSPORTER"/>
    <property type="match status" value="1"/>
</dbReference>
<keyword evidence="4" id="KW-0812">Transmembrane</keyword>
<dbReference type="EMBL" id="NHZQ01000363">
    <property type="protein sequence ID" value="PSK40115.1"/>
    <property type="molecule type" value="Genomic_DNA"/>
</dbReference>
<dbReference type="Pfam" id="PF07690">
    <property type="entry name" value="MFS_1"/>
    <property type="match status" value="1"/>
</dbReference>
<feature type="compositionally biased region" description="Polar residues" evidence="3">
    <location>
        <begin position="8"/>
        <end position="23"/>
    </location>
</feature>
<evidence type="ECO:0000313" key="6">
    <source>
        <dbReference type="Proteomes" id="UP000243723"/>
    </source>
</evidence>
<dbReference type="SUPFAM" id="SSF103473">
    <property type="entry name" value="MFS general substrate transporter"/>
    <property type="match status" value="1"/>
</dbReference>
<dbReference type="Gene3D" id="1.20.1250.20">
    <property type="entry name" value="MFS general substrate transporter like domains"/>
    <property type="match status" value="1"/>
</dbReference>
<feature type="transmembrane region" description="Helical" evidence="4">
    <location>
        <begin position="64"/>
        <end position="87"/>
    </location>
</feature>
<protein>
    <recommendedName>
        <fullName evidence="7">MFS general substrate transporter</fullName>
    </recommendedName>
</protein>
<feature type="transmembrane region" description="Helical" evidence="4">
    <location>
        <begin position="134"/>
        <end position="153"/>
    </location>
</feature>
<feature type="transmembrane region" description="Helical" evidence="4">
    <location>
        <begin position="413"/>
        <end position="433"/>
    </location>
</feature>
<feature type="transmembrane region" description="Helical" evidence="4">
    <location>
        <begin position="448"/>
        <end position="468"/>
    </location>
</feature>
<evidence type="ECO:0000256" key="3">
    <source>
        <dbReference type="SAM" id="MobiDB-lite"/>
    </source>
</evidence>
<organism evidence="5 6">
    <name type="scientific">Elsinoe australis</name>
    <dbReference type="NCBI Taxonomy" id="40998"/>
    <lineage>
        <taxon>Eukaryota</taxon>
        <taxon>Fungi</taxon>
        <taxon>Dikarya</taxon>
        <taxon>Ascomycota</taxon>
        <taxon>Pezizomycotina</taxon>
        <taxon>Dothideomycetes</taxon>
        <taxon>Dothideomycetidae</taxon>
        <taxon>Myriangiales</taxon>
        <taxon>Elsinoaceae</taxon>
        <taxon>Elsinoe</taxon>
    </lineage>
</organism>
<proteinExistence type="inferred from homology"/>
<comment type="caution">
    <text evidence="5">The sequence shown here is derived from an EMBL/GenBank/DDBJ whole genome shotgun (WGS) entry which is preliminary data.</text>
</comment>
<dbReference type="InterPro" id="IPR011701">
    <property type="entry name" value="MFS"/>
</dbReference>
<feature type="transmembrane region" description="Helical" evidence="4">
    <location>
        <begin position="107"/>
        <end position="127"/>
    </location>
</feature>
<dbReference type="Proteomes" id="UP000243723">
    <property type="component" value="Unassembled WGS sequence"/>
</dbReference>
<evidence type="ECO:0008006" key="7">
    <source>
        <dbReference type="Google" id="ProtNLM"/>
    </source>
</evidence>
<keyword evidence="4" id="KW-1133">Transmembrane helix</keyword>
<evidence type="ECO:0000313" key="5">
    <source>
        <dbReference type="EMBL" id="PSK40115.1"/>
    </source>
</evidence>